<dbReference type="EMBL" id="CALNXK010000038">
    <property type="protein sequence ID" value="CAH3123299.1"/>
    <property type="molecule type" value="Genomic_DNA"/>
</dbReference>
<feature type="region of interest" description="Disordered" evidence="12">
    <location>
        <begin position="1"/>
        <end position="28"/>
    </location>
</feature>
<dbReference type="Gene3D" id="2.30.30.40">
    <property type="entry name" value="SH3 Domains"/>
    <property type="match status" value="1"/>
</dbReference>
<evidence type="ECO:0000259" key="13">
    <source>
        <dbReference type="PROSITE" id="PS50135"/>
    </source>
</evidence>
<dbReference type="SMART" id="SM00248">
    <property type="entry name" value="ANK"/>
    <property type="match status" value="10"/>
</dbReference>
<dbReference type="InterPro" id="IPR037252">
    <property type="entry name" value="Mib_Herc2_sf"/>
</dbReference>
<dbReference type="PROSITE" id="PS50297">
    <property type="entry name" value="ANK_REP_REGION"/>
    <property type="match status" value="5"/>
</dbReference>
<dbReference type="PROSITE" id="PS50135">
    <property type="entry name" value="ZF_ZZ_2"/>
    <property type="match status" value="1"/>
</dbReference>
<feature type="domain" description="MIB/HERC2" evidence="14">
    <location>
        <begin position="174"/>
        <end position="251"/>
    </location>
</feature>
<evidence type="ECO:0000256" key="11">
    <source>
        <dbReference type="PROSITE-ProRule" id="PRU00228"/>
    </source>
</evidence>
<dbReference type="PANTHER" id="PTHR24202:SF4">
    <property type="entry name" value="E3 UBIQUITIN-PROTEIN LIGASE MIB2-RELATED"/>
    <property type="match status" value="1"/>
</dbReference>
<dbReference type="InterPro" id="IPR036770">
    <property type="entry name" value="Ankyrin_rpt-contain_sf"/>
</dbReference>
<keyword evidence="9" id="KW-0862">Zinc</keyword>
<feature type="repeat" description="ANK" evidence="10">
    <location>
        <begin position="658"/>
        <end position="690"/>
    </location>
</feature>
<dbReference type="InterPro" id="IPR043145">
    <property type="entry name" value="Znf_ZZ_sf"/>
</dbReference>
<dbReference type="Pfam" id="PF12796">
    <property type="entry name" value="Ank_2"/>
    <property type="match status" value="3"/>
</dbReference>
<keyword evidence="4" id="KW-0808">Transferase</keyword>
<dbReference type="PANTHER" id="PTHR24202">
    <property type="entry name" value="E3 UBIQUITIN-PROTEIN LIGASE MIB2"/>
    <property type="match status" value="1"/>
</dbReference>
<evidence type="ECO:0000256" key="12">
    <source>
        <dbReference type="SAM" id="MobiDB-lite"/>
    </source>
</evidence>
<feature type="repeat" description="ANK" evidence="10">
    <location>
        <begin position="802"/>
        <end position="834"/>
    </location>
</feature>
<proteinExistence type="predicted"/>
<evidence type="ECO:0000256" key="8">
    <source>
        <dbReference type="ARBA" id="ARBA00022786"/>
    </source>
</evidence>
<comment type="subcellular location">
    <subcellularLocation>
        <location evidence="1">Cytoplasm</location>
    </subcellularLocation>
</comment>
<keyword evidence="5" id="KW-0479">Metal-binding</keyword>
<keyword evidence="8" id="KW-0833">Ubl conjugation pathway</keyword>
<keyword evidence="7 11" id="KW-0863">Zinc-finger</keyword>
<dbReference type="InterPro" id="IPR010606">
    <property type="entry name" value="Mib_Herc2"/>
</dbReference>
<evidence type="ECO:0008006" key="17">
    <source>
        <dbReference type="Google" id="ProtNLM"/>
    </source>
</evidence>
<evidence type="ECO:0000256" key="1">
    <source>
        <dbReference type="ARBA" id="ARBA00004496"/>
    </source>
</evidence>
<evidence type="ECO:0000313" key="16">
    <source>
        <dbReference type="Proteomes" id="UP001159405"/>
    </source>
</evidence>
<accession>A0ABN8NYJ4</accession>
<dbReference type="Pfam" id="PF00569">
    <property type="entry name" value="ZZ"/>
    <property type="match status" value="1"/>
</dbReference>
<dbReference type="InterPro" id="IPR000433">
    <property type="entry name" value="Znf_ZZ"/>
</dbReference>
<evidence type="ECO:0000256" key="3">
    <source>
        <dbReference type="ARBA" id="ARBA00022490"/>
    </source>
</evidence>
<comment type="caution">
    <text evidence="15">The sequence shown here is derived from an EMBL/GenBank/DDBJ whole genome shotgun (WGS) entry which is preliminary data.</text>
</comment>
<keyword evidence="16" id="KW-1185">Reference proteome</keyword>
<dbReference type="SMART" id="SM00291">
    <property type="entry name" value="ZnF_ZZ"/>
    <property type="match status" value="1"/>
</dbReference>
<organism evidence="15 16">
    <name type="scientific">Porites lobata</name>
    <dbReference type="NCBI Taxonomy" id="104759"/>
    <lineage>
        <taxon>Eukaryota</taxon>
        <taxon>Metazoa</taxon>
        <taxon>Cnidaria</taxon>
        <taxon>Anthozoa</taxon>
        <taxon>Hexacorallia</taxon>
        <taxon>Scleractinia</taxon>
        <taxon>Fungiina</taxon>
        <taxon>Poritidae</taxon>
        <taxon>Porites</taxon>
    </lineage>
</organism>
<dbReference type="PROSITE" id="PS50088">
    <property type="entry name" value="ANK_REPEAT"/>
    <property type="match status" value="6"/>
</dbReference>
<name>A0ABN8NYJ4_9CNID</name>
<feature type="repeat" description="ANK" evidence="10">
    <location>
        <begin position="560"/>
        <end position="592"/>
    </location>
</feature>
<feature type="repeat" description="ANK" evidence="10">
    <location>
        <begin position="371"/>
        <end position="400"/>
    </location>
</feature>
<evidence type="ECO:0000259" key="14">
    <source>
        <dbReference type="PROSITE" id="PS51416"/>
    </source>
</evidence>
<evidence type="ECO:0000256" key="4">
    <source>
        <dbReference type="ARBA" id="ARBA00022679"/>
    </source>
</evidence>
<dbReference type="PROSITE" id="PS01357">
    <property type="entry name" value="ZF_ZZ_1"/>
    <property type="match status" value="1"/>
</dbReference>
<gene>
    <name evidence="15" type="ORF">PLOB_00029881</name>
</gene>
<keyword evidence="10" id="KW-0040">ANK repeat</keyword>
<feature type="repeat" description="ANK" evidence="10">
    <location>
        <begin position="335"/>
        <end position="367"/>
    </location>
</feature>
<evidence type="ECO:0000256" key="2">
    <source>
        <dbReference type="ARBA" id="ARBA00004906"/>
    </source>
</evidence>
<protein>
    <recommendedName>
        <fullName evidence="17">RING-type E3 ubiquitin transferase</fullName>
    </recommendedName>
</protein>
<dbReference type="Pfam" id="PF06701">
    <property type="entry name" value="MIB_HERC2"/>
    <property type="match status" value="1"/>
</dbReference>
<sequence>MPTTSKPLSFVPKNSYLTQDRNDENHPGFNHLSASTFSVGLRVLGCRSLDTELTEGTVGIVGTVTELRLSGDNTAVIQWDTGIKETYSAGHHDQQRIFVLDNACIGIAHGGTTCEACEQCPIAGLRWKCLDCKESSVDLCTSCYMRDNHDRDHSFLRFDSSEKGGTPVERRSKTKKIQVRGIFLGTKVTRGPDWQYGDEDGGPGKFGTVTEITRWEENPTGAVRVAWHSGSKGTYRLGYKGKVDLQCTNEASGGFYYISHLPRLQPCQPTTPEAEGNLTDISGALREGHALTNHCDIPVSGTTHDVVTQTSQGPAADFQKPTVTDWEKRGQEAKASRSKLHKTSINGNSKAVEMLLNSGEDVNQGDKFLLTPLHLAAWYGQESVVKLLLQGGANVNATDIFQKTPLQKAERHNHQSIIKILQKYGATPSYHQPSTLKSLSKMAVVTVDRRSGFNLFQAMVYEGNFQGVFTASVFLDDFVRELNFESTANNAKIFPSKTSHDMLSTLENHDHGKIKRICEETLEKIRTLTELHECVDNNDTEKAVELVLHHGLDVNSPAKGNRTPLLWASLRCSSEFVKTLTDLGAETNARTEEKCTPLILATYWNNYMAAHLLTKIGADTDAQEEEGMAALHVASCRSASITQCLIESGCNVNLPSTTGRTPLHLAVQNKQKHVVKMLLENDADVGKRDKQDPNDRVILVSGKDKGKPAWHFVDVKKTLTGLFYKRVKSGSLDVAHFGTVLASGWGTDPPDSKREEIFKADSVNTVEIKDKTALHIACEIGDVAIMDLLVEHGADINALDADGFTPLQLAAIRGNMKVVKRLDELKADVNLTTADGKDAVDYTKMNEEVQIEEFLKSKKSLLKKFWNRLSKK</sequence>
<keyword evidence="6" id="KW-0677">Repeat</keyword>
<evidence type="ECO:0000256" key="5">
    <source>
        <dbReference type="ARBA" id="ARBA00022723"/>
    </source>
</evidence>
<dbReference type="PRINTS" id="PR01415">
    <property type="entry name" value="ANKYRIN"/>
</dbReference>
<feature type="repeat" description="ANK" evidence="10">
    <location>
        <begin position="769"/>
        <end position="801"/>
    </location>
</feature>
<feature type="domain" description="ZZ-type" evidence="13">
    <location>
        <begin position="109"/>
        <end position="163"/>
    </location>
</feature>
<dbReference type="PROSITE" id="PS51416">
    <property type="entry name" value="MIB_HERC2"/>
    <property type="match status" value="1"/>
</dbReference>
<evidence type="ECO:0000256" key="9">
    <source>
        <dbReference type="ARBA" id="ARBA00022833"/>
    </source>
</evidence>
<dbReference type="InterPro" id="IPR002110">
    <property type="entry name" value="Ankyrin_rpt"/>
</dbReference>
<evidence type="ECO:0000256" key="6">
    <source>
        <dbReference type="ARBA" id="ARBA00022737"/>
    </source>
</evidence>
<dbReference type="SUPFAM" id="SSF159034">
    <property type="entry name" value="Mib/herc2 domain-like"/>
    <property type="match status" value="2"/>
</dbReference>
<evidence type="ECO:0000313" key="15">
    <source>
        <dbReference type="EMBL" id="CAH3123299.1"/>
    </source>
</evidence>
<comment type="pathway">
    <text evidence="2">Protein modification; protein ubiquitination.</text>
</comment>
<dbReference type="Gene3D" id="3.30.60.90">
    <property type="match status" value="1"/>
</dbReference>
<keyword evidence="3" id="KW-0963">Cytoplasm</keyword>
<dbReference type="SUPFAM" id="SSF57850">
    <property type="entry name" value="RING/U-box"/>
    <property type="match status" value="1"/>
</dbReference>
<reference evidence="15 16" key="1">
    <citation type="submission" date="2022-05" db="EMBL/GenBank/DDBJ databases">
        <authorList>
            <consortium name="Genoscope - CEA"/>
            <person name="William W."/>
        </authorList>
    </citation>
    <scope>NUCLEOTIDE SEQUENCE [LARGE SCALE GENOMIC DNA]</scope>
</reference>
<evidence type="ECO:0000256" key="7">
    <source>
        <dbReference type="ARBA" id="ARBA00022771"/>
    </source>
</evidence>
<evidence type="ECO:0000256" key="10">
    <source>
        <dbReference type="PROSITE-ProRule" id="PRU00023"/>
    </source>
</evidence>
<dbReference type="Gene3D" id="1.25.40.20">
    <property type="entry name" value="Ankyrin repeat-containing domain"/>
    <property type="match status" value="3"/>
</dbReference>
<dbReference type="Proteomes" id="UP001159405">
    <property type="component" value="Unassembled WGS sequence"/>
</dbReference>
<dbReference type="SUPFAM" id="SSF48403">
    <property type="entry name" value="Ankyrin repeat"/>
    <property type="match status" value="3"/>
</dbReference>